<evidence type="ECO:0000313" key="3">
    <source>
        <dbReference type="EMBL" id="CAE0692499.1"/>
    </source>
</evidence>
<dbReference type="SMART" id="SM00271">
    <property type="entry name" value="DnaJ"/>
    <property type="match status" value="1"/>
</dbReference>
<feature type="domain" description="J" evidence="2">
    <location>
        <begin position="503"/>
        <end position="575"/>
    </location>
</feature>
<dbReference type="AlphaFoldDB" id="A0A7S3ZSQ5"/>
<gene>
    <name evidence="3" type="ORF">PCAL00307_LOCUS7935</name>
</gene>
<protein>
    <recommendedName>
        <fullName evidence="2">J domain-containing protein</fullName>
    </recommendedName>
</protein>
<dbReference type="InterPro" id="IPR011990">
    <property type="entry name" value="TPR-like_helical_dom_sf"/>
</dbReference>
<dbReference type="PRINTS" id="PR00625">
    <property type="entry name" value="JDOMAIN"/>
</dbReference>
<accession>A0A7S3ZSQ5</accession>
<organism evidence="3">
    <name type="scientific">Pelagomonas calceolata</name>
    <dbReference type="NCBI Taxonomy" id="35677"/>
    <lineage>
        <taxon>Eukaryota</taxon>
        <taxon>Sar</taxon>
        <taxon>Stramenopiles</taxon>
        <taxon>Ochrophyta</taxon>
        <taxon>Pelagophyceae</taxon>
        <taxon>Pelagomonadales</taxon>
        <taxon>Pelagomonadaceae</taxon>
        <taxon>Pelagomonas</taxon>
    </lineage>
</organism>
<dbReference type="SUPFAM" id="SSF46565">
    <property type="entry name" value="Chaperone J-domain"/>
    <property type="match status" value="1"/>
</dbReference>
<dbReference type="Gene3D" id="1.10.287.110">
    <property type="entry name" value="DnaJ domain"/>
    <property type="match status" value="1"/>
</dbReference>
<evidence type="ECO:0000259" key="2">
    <source>
        <dbReference type="PROSITE" id="PS50076"/>
    </source>
</evidence>
<dbReference type="PROSITE" id="PS50076">
    <property type="entry name" value="DNAJ_2"/>
    <property type="match status" value="1"/>
</dbReference>
<proteinExistence type="predicted"/>
<evidence type="ECO:0000256" key="1">
    <source>
        <dbReference type="SAM" id="MobiDB-lite"/>
    </source>
</evidence>
<dbReference type="Pfam" id="PF00226">
    <property type="entry name" value="DnaJ"/>
    <property type="match status" value="1"/>
</dbReference>
<dbReference type="CDD" id="cd06257">
    <property type="entry name" value="DnaJ"/>
    <property type="match status" value="1"/>
</dbReference>
<name>A0A7S3ZSQ5_9STRA</name>
<dbReference type="SUPFAM" id="SSF48452">
    <property type="entry name" value="TPR-like"/>
    <property type="match status" value="1"/>
</dbReference>
<dbReference type="SMART" id="SM00028">
    <property type="entry name" value="TPR"/>
    <property type="match status" value="4"/>
</dbReference>
<dbReference type="InterPro" id="IPR052758">
    <property type="entry name" value="SRC_co-chaperone"/>
</dbReference>
<dbReference type="EMBL" id="HBIW01009300">
    <property type="protein sequence ID" value="CAE0692499.1"/>
    <property type="molecule type" value="Transcribed_RNA"/>
</dbReference>
<reference evidence="3" key="1">
    <citation type="submission" date="2021-01" db="EMBL/GenBank/DDBJ databases">
        <authorList>
            <person name="Corre E."/>
            <person name="Pelletier E."/>
            <person name="Niang G."/>
            <person name="Scheremetjew M."/>
            <person name="Finn R."/>
            <person name="Kale V."/>
            <person name="Holt S."/>
            <person name="Cochrane G."/>
            <person name="Meng A."/>
            <person name="Brown T."/>
            <person name="Cohen L."/>
        </authorList>
    </citation>
    <scope>NUCLEOTIDE SEQUENCE</scope>
    <source>
        <strain evidence="3">CCMP1756</strain>
    </source>
</reference>
<dbReference type="InterPro" id="IPR019734">
    <property type="entry name" value="TPR_rpt"/>
</dbReference>
<dbReference type="PANTHER" id="PTHR44200:SF1">
    <property type="entry name" value="DNAJ HOMOLOG SUBFAMILY C MEMBER 7"/>
    <property type="match status" value="1"/>
</dbReference>
<feature type="region of interest" description="Disordered" evidence="1">
    <location>
        <begin position="585"/>
        <end position="606"/>
    </location>
</feature>
<dbReference type="InterPro" id="IPR036869">
    <property type="entry name" value="J_dom_sf"/>
</dbReference>
<dbReference type="PANTHER" id="PTHR44200">
    <property type="entry name" value="DNAJ HOMOLOG SUBFAMILY C MEMBER 7"/>
    <property type="match status" value="1"/>
</dbReference>
<dbReference type="InterPro" id="IPR001623">
    <property type="entry name" value="DnaJ_domain"/>
</dbReference>
<sequence length="606" mass="68767">MNSPPSDEIATRYISHAGPADVSALEKLLQELRTVRPPAAPPRQQSRQLRDAATSAYKRGLYKEALSLYTKCLATDCAEADAVLANRAACWLMVDQAERAVDDCRKASSVIAEQLPKADDDERKRLVSQRSKVAARLSSSLQRLGRIDEALSVIQDDPSLTEKRNQLEQCQSTQKQATEAYEGEEYSRAKRCFVKLRDDYNVTDDADARVKLAACHVRSRRPHAVDATRGHRTMKFRLASKRLEIDKETTHFIMRWTRRASTVSRRRATAEPRHAQVHLKEYADGSREALSALATKKLRGKSLVEAHGVRADALLAQGDRSRAEQHLAACLQLDPDNSDIKTRLKHLRRSTKDAERIKSDIESLVRRGEYDKASQAASEGLKVDPSDKKLTAAMHVRRAKCHQLLALKVLRSNGDRDQRQDKALPHWRRVHADSSAALYHAPSPLKTAYLLGSEALQGMHRYGDAVDLLETALNTLPDGKSDRDLVQKFKTAQRLLKKAQRPDLYKLIGPDLDEHSDESAIKKAYKKAAMRWHPDRFSCKGEKQQKEAEEQFQKINDAYEFLTDAQRKRLWDQGYDREEIEQQLEMQKQQQQYRGGGFPFGGFRRG</sequence>
<dbReference type="Gene3D" id="1.25.40.10">
    <property type="entry name" value="Tetratricopeptide repeat domain"/>
    <property type="match status" value="3"/>
</dbReference>